<dbReference type="PANTHER" id="PTHR23501">
    <property type="entry name" value="MAJOR FACILITATOR SUPERFAMILY"/>
    <property type="match status" value="1"/>
</dbReference>
<feature type="transmembrane region" description="Helical" evidence="8">
    <location>
        <begin position="533"/>
        <end position="550"/>
    </location>
</feature>
<comment type="subcellular location">
    <subcellularLocation>
        <location evidence="1">Cell membrane</location>
        <topology evidence="1">Multi-pass membrane protein</topology>
    </subcellularLocation>
</comment>
<evidence type="ECO:0000256" key="7">
    <source>
        <dbReference type="SAM" id="MobiDB-lite"/>
    </source>
</evidence>
<name>A0A8J4Q2C9_9MYCE</name>
<feature type="region of interest" description="Disordered" evidence="7">
    <location>
        <begin position="147"/>
        <end position="193"/>
    </location>
</feature>
<evidence type="ECO:0000256" key="8">
    <source>
        <dbReference type="SAM" id="Phobius"/>
    </source>
</evidence>
<feature type="domain" description="Major facilitator superfamily (MFS) profile" evidence="9">
    <location>
        <begin position="208"/>
        <end position="695"/>
    </location>
</feature>
<dbReference type="EMBL" id="AJWJ01000003">
    <property type="protein sequence ID" value="KAF2078531.1"/>
    <property type="molecule type" value="Genomic_DNA"/>
</dbReference>
<keyword evidence="2" id="KW-0813">Transport</keyword>
<keyword evidence="6 8" id="KW-0472">Membrane</keyword>
<evidence type="ECO:0000313" key="10">
    <source>
        <dbReference type="EMBL" id="KAF2078531.1"/>
    </source>
</evidence>
<dbReference type="FunFam" id="1.20.1720.10:FF:000004">
    <property type="entry name" value="EmrB/QacA family drug resistance transporter"/>
    <property type="match status" value="1"/>
</dbReference>
<feature type="compositionally biased region" description="Low complexity" evidence="7">
    <location>
        <begin position="168"/>
        <end position="190"/>
    </location>
</feature>
<keyword evidence="4 8" id="KW-0812">Transmembrane</keyword>
<evidence type="ECO:0000313" key="11">
    <source>
        <dbReference type="Proteomes" id="UP000695562"/>
    </source>
</evidence>
<comment type="caution">
    <text evidence="10">The sequence shown here is derived from an EMBL/GenBank/DDBJ whole genome shotgun (WGS) entry which is preliminary data.</text>
</comment>
<dbReference type="InterPro" id="IPR036259">
    <property type="entry name" value="MFS_trans_sf"/>
</dbReference>
<protein>
    <recommendedName>
        <fullName evidence="9">Major facilitator superfamily (MFS) profile domain-containing protein</fullName>
    </recommendedName>
</protein>
<feature type="compositionally biased region" description="Polar residues" evidence="7">
    <location>
        <begin position="24"/>
        <end position="36"/>
    </location>
</feature>
<evidence type="ECO:0000256" key="1">
    <source>
        <dbReference type="ARBA" id="ARBA00004651"/>
    </source>
</evidence>
<proteinExistence type="predicted"/>
<organism evidence="10 11">
    <name type="scientific">Polysphondylium violaceum</name>
    <dbReference type="NCBI Taxonomy" id="133409"/>
    <lineage>
        <taxon>Eukaryota</taxon>
        <taxon>Amoebozoa</taxon>
        <taxon>Evosea</taxon>
        <taxon>Eumycetozoa</taxon>
        <taxon>Dictyostelia</taxon>
        <taxon>Dictyosteliales</taxon>
        <taxon>Dictyosteliaceae</taxon>
        <taxon>Polysphondylium</taxon>
    </lineage>
</organism>
<feature type="region of interest" description="Disordered" evidence="7">
    <location>
        <begin position="760"/>
        <end position="782"/>
    </location>
</feature>
<feature type="region of interest" description="Disordered" evidence="7">
    <location>
        <begin position="700"/>
        <end position="732"/>
    </location>
</feature>
<dbReference type="InterPro" id="IPR011701">
    <property type="entry name" value="MFS"/>
</dbReference>
<evidence type="ECO:0000256" key="5">
    <source>
        <dbReference type="ARBA" id="ARBA00022989"/>
    </source>
</evidence>
<dbReference type="SUPFAM" id="SSF103473">
    <property type="entry name" value="MFS general substrate transporter"/>
    <property type="match status" value="2"/>
</dbReference>
<dbReference type="AlphaFoldDB" id="A0A8J4Q2C9"/>
<feature type="transmembrane region" description="Helical" evidence="8">
    <location>
        <begin position="594"/>
        <end position="618"/>
    </location>
</feature>
<feature type="transmembrane region" description="Helical" evidence="8">
    <location>
        <begin position="562"/>
        <end position="582"/>
    </location>
</feature>
<dbReference type="InterPro" id="IPR020846">
    <property type="entry name" value="MFS_dom"/>
</dbReference>
<evidence type="ECO:0000259" key="9">
    <source>
        <dbReference type="PROSITE" id="PS50850"/>
    </source>
</evidence>
<dbReference type="CDD" id="cd17502">
    <property type="entry name" value="MFS_Azr1_MDR_like"/>
    <property type="match status" value="1"/>
</dbReference>
<dbReference type="PANTHER" id="PTHR23501:SF197">
    <property type="entry name" value="COMD"/>
    <property type="match status" value="1"/>
</dbReference>
<dbReference type="InterPro" id="IPR004638">
    <property type="entry name" value="EmrB-like"/>
</dbReference>
<feature type="transmembrane region" description="Helical" evidence="8">
    <location>
        <begin position="508"/>
        <end position="526"/>
    </location>
</feature>
<dbReference type="PROSITE" id="PS50850">
    <property type="entry name" value="MFS"/>
    <property type="match status" value="1"/>
</dbReference>
<feature type="compositionally biased region" description="Polar residues" evidence="7">
    <location>
        <begin position="158"/>
        <end position="167"/>
    </location>
</feature>
<keyword evidence="3" id="KW-1003">Cell membrane</keyword>
<evidence type="ECO:0000256" key="4">
    <source>
        <dbReference type="ARBA" id="ARBA00022692"/>
    </source>
</evidence>
<reference evidence="10" key="1">
    <citation type="submission" date="2020-01" db="EMBL/GenBank/DDBJ databases">
        <title>Development of genomics and gene disruption for Polysphondylium violaceum indicates a role for the polyketide synthase stlB in stalk morphogenesis.</title>
        <authorList>
            <person name="Narita B."/>
            <person name="Kawabe Y."/>
            <person name="Kin K."/>
            <person name="Saito T."/>
            <person name="Gibbs R."/>
            <person name="Kuspa A."/>
            <person name="Muzny D."/>
            <person name="Queller D."/>
            <person name="Richards S."/>
            <person name="Strassman J."/>
            <person name="Sucgang R."/>
            <person name="Worley K."/>
            <person name="Schaap P."/>
        </authorList>
    </citation>
    <scope>NUCLEOTIDE SEQUENCE</scope>
    <source>
        <strain evidence="10">QSvi11</strain>
    </source>
</reference>
<feature type="transmembrane region" description="Helical" evidence="8">
    <location>
        <begin position="668"/>
        <end position="690"/>
    </location>
</feature>
<dbReference type="Pfam" id="PF07690">
    <property type="entry name" value="MFS_1"/>
    <property type="match status" value="1"/>
</dbReference>
<dbReference type="PRINTS" id="PR01036">
    <property type="entry name" value="TCRTETB"/>
</dbReference>
<evidence type="ECO:0000256" key="3">
    <source>
        <dbReference type="ARBA" id="ARBA00022475"/>
    </source>
</evidence>
<feature type="transmembrane region" description="Helical" evidence="8">
    <location>
        <begin position="242"/>
        <end position="261"/>
    </location>
</feature>
<dbReference type="OrthoDB" id="19515at2759"/>
<feature type="compositionally biased region" description="Low complexity" evidence="7">
    <location>
        <begin position="705"/>
        <end position="732"/>
    </location>
</feature>
<dbReference type="Proteomes" id="UP000695562">
    <property type="component" value="Unassembled WGS sequence"/>
</dbReference>
<keyword evidence="11" id="KW-1185">Reference proteome</keyword>
<sequence>MGQELNIGGNDSTIYVGQEDKQQEQQLNSNNTSIDCISTAIEDQYNTKGPSENITPPTISPFKKMTTDSQQDNDEDEDDQESYEVVDLNDDHVKDKNHNDSQFVQKKPVISHKKIFNLQQKNGSSISSFDSLDKSLELPIIELLSQQDSTNEEGFPATPNSMAASNQSNMDINSSVDSVSSPESSSANSSRTNTFVQEELSQKKILIIFSGLMMSLFLCSLDMTIVATALPAIVNDMGSLEQLSWIVTIYLLTSTSVSPLFGKFSDIFGRKTMLLTSLIIFCIGSLLCAVSTTIDMLIVSRGVQGIGGGGLMSAVMIVMAEIVPLRQRGKYQGLLGAVYAVSSVVGPLMGGTFTDNVNWRWAFWINLPICAIAFAIVFFALKIPQEVIPFREGIKRIDIIGTTSLVSAVVSFLLALSWGGQDYQWSSPVIICLFVGTAIFVGIFIINEKFFAAYPVIPLGLFTNRNYIICSISSFLLGFIMFGVIYYIPLYFQMVKSESATYSGLQLLPTMLGIVIFGCISGLLITKFGHYKTYPIVGMLMMTIGIFLLSLWNDKSTQSHYIGYQCIIGIGIGLTMQILVLIVQNSVDYKFISISTATISFFRTIGGVVSVAVFSAILNQQFQNNLNDLVAKDSMILNGLTASDFHAKELPTFEGYGRTDVVGAYSRALSIVFLSATPFAALGCVLTLFIQPLKLRTTLGPQKPSISTTNNESNENTIITNDGVDNNAQNNDAAADGATATEKNNIEMLEIVTVIDENPSKSENEEIYNSSNNNQTQPTHQLNQPIYNSHKCIEIEPIGV</sequence>
<feature type="transmembrane region" description="Helical" evidence="8">
    <location>
        <begin position="205"/>
        <end position="230"/>
    </location>
</feature>
<dbReference type="Gene3D" id="1.20.1250.20">
    <property type="entry name" value="MFS general substrate transporter like domains"/>
    <property type="match status" value="1"/>
</dbReference>
<evidence type="ECO:0000256" key="6">
    <source>
        <dbReference type="ARBA" id="ARBA00023136"/>
    </source>
</evidence>
<feature type="compositionally biased region" description="Polar residues" evidence="7">
    <location>
        <begin position="44"/>
        <end position="57"/>
    </location>
</feature>
<dbReference type="Gene3D" id="1.20.1720.10">
    <property type="entry name" value="Multidrug resistance protein D"/>
    <property type="match status" value="1"/>
</dbReference>
<feature type="transmembrane region" description="Helical" evidence="8">
    <location>
        <begin position="361"/>
        <end position="381"/>
    </location>
</feature>
<feature type="transmembrane region" description="Helical" evidence="8">
    <location>
        <begin position="397"/>
        <end position="419"/>
    </location>
</feature>
<feature type="transmembrane region" description="Helical" evidence="8">
    <location>
        <begin position="467"/>
        <end position="488"/>
    </location>
</feature>
<feature type="region of interest" description="Disordered" evidence="7">
    <location>
        <begin position="1"/>
        <end position="82"/>
    </location>
</feature>
<dbReference type="GO" id="GO:0005886">
    <property type="term" value="C:plasma membrane"/>
    <property type="evidence" value="ECO:0007669"/>
    <property type="project" value="UniProtKB-SubCell"/>
</dbReference>
<feature type="transmembrane region" description="Helical" evidence="8">
    <location>
        <begin position="425"/>
        <end position="446"/>
    </location>
</feature>
<feature type="transmembrane region" description="Helical" evidence="8">
    <location>
        <begin position="331"/>
        <end position="349"/>
    </location>
</feature>
<evidence type="ECO:0000256" key="2">
    <source>
        <dbReference type="ARBA" id="ARBA00022448"/>
    </source>
</evidence>
<feature type="compositionally biased region" description="Acidic residues" evidence="7">
    <location>
        <begin position="71"/>
        <end position="82"/>
    </location>
</feature>
<accession>A0A8J4Q2C9</accession>
<dbReference type="GO" id="GO:0022857">
    <property type="term" value="F:transmembrane transporter activity"/>
    <property type="evidence" value="ECO:0007669"/>
    <property type="project" value="InterPro"/>
</dbReference>
<feature type="transmembrane region" description="Helical" evidence="8">
    <location>
        <begin position="273"/>
        <end position="294"/>
    </location>
</feature>
<gene>
    <name evidence="10" type="ORF">CYY_000156</name>
</gene>
<dbReference type="NCBIfam" id="TIGR00711">
    <property type="entry name" value="efflux_EmrB"/>
    <property type="match status" value="1"/>
</dbReference>
<feature type="transmembrane region" description="Helical" evidence="8">
    <location>
        <begin position="306"/>
        <end position="324"/>
    </location>
</feature>
<keyword evidence="5 8" id="KW-1133">Transmembrane helix</keyword>